<evidence type="ECO:0000313" key="1">
    <source>
        <dbReference type="EMBL" id="MBP2317370.1"/>
    </source>
</evidence>
<gene>
    <name evidence="1" type="ORF">JOF45_000389</name>
</gene>
<dbReference type="Proteomes" id="UP001519331">
    <property type="component" value="Unassembled WGS sequence"/>
</dbReference>
<reference evidence="1 2" key="1">
    <citation type="submission" date="2021-03" db="EMBL/GenBank/DDBJ databases">
        <title>Sequencing the genomes of 1000 actinobacteria strains.</title>
        <authorList>
            <person name="Klenk H.-P."/>
        </authorList>
    </citation>
    <scope>NUCLEOTIDE SEQUENCE [LARGE SCALE GENOMIC DNA]</scope>
    <source>
        <strain evidence="1 2">DSM 12544</strain>
    </source>
</reference>
<protein>
    <submittedName>
        <fullName evidence="1">Uncharacterized protein</fullName>
    </submittedName>
</protein>
<sequence>MTPMTYPALHDPDPEVRKMSADLKALIDNRRRRGIPTKGIGT</sequence>
<accession>A0ABS4SYU7</accession>
<keyword evidence="2" id="KW-1185">Reference proteome</keyword>
<dbReference type="EMBL" id="JAGINX010000001">
    <property type="protein sequence ID" value="MBP2317370.1"/>
    <property type="molecule type" value="Genomic_DNA"/>
</dbReference>
<proteinExistence type="predicted"/>
<comment type="caution">
    <text evidence="1">The sequence shown here is derived from an EMBL/GenBank/DDBJ whole genome shotgun (WGS) entry which is preliminary data.</text>
</comment>
<name>A0ABS4SYU7_9MICC</name>
<organism evidence="1 2">
    <name type="scientific">Nesterenkonia lacusekhoensis</name>
    <dbReference type="NCBI Taxonomy" id="150832"/>
    <lineage>
        <taxon>Bacteria</taxon>
        <taxon>Bacillati</taxon>
        <taxon>Actinomycetota</taxon>
        <taxon>Actinomycetes</taxon>
        <taxon>Micrococcales</taxon>
        <taxon>Micrococcaceae</taxon>
        <taxon>Nesterenkonia</taxon>
    </lineage>
</organism>
<evidence type="ECO:0000313" key="2">
    <source>
        <dbReference type="Proteomes" id="UP001519331"/>
    </source>
</evidence>
<dbReference type="RefSeq" id="WP_378579189.1">
    <property type="nucleotide sequence ID" value="NZ_JBHSTL010000017.1"/>
</dbReference>